<evidence type="ECO:0000313" key="1">
    <source>
        <dbReference type="EMBL" id="DAE26411.1"/>
    </source>
</evidence>
<proteinExistence type="predicted"/>
<name>A0A8S5R5L5_9CAUD</name>
<organism evidence="1">
    <name type="scientific">Myoviridae sp. ctxbQ4</name>
    <dbReference type="NCBI Taxonomy" id="2827292"/>
    <lineage>
        <taxon>Viruses</taxon>
        <taxon>Duplodnaviria</taxon>
        <taxon>Heunggongvirae</taxon>
        <taxon>Uroviricota</taxon>
        <taxon>Caudoviricetes</taxon>
    </lineage>
</organism>
<protein>
    <submittedName>
        <fullName evidence="1">Transcription initiation factor IIE, alpha FINGER, Transcription</fullName>
    </submittedName>
</protein>
<dbReference type="EMBL" id="BK015817">
    <property type="protein sequence ID" value="DAE26411.1"/>
    <property type="molecule type" value="Genomic_DNA"/>
</dbReference>
<sequence length="56" mass="6369">MNMLKISPATESEITKIVCPKCREKLARVGIEKGSRIEGLTFRCRRCGNLWSVKTE</sequence>
<accession>A0A8S5R5L5</accession>
<reference evidence="1" key="1">
    <citation type="journal article" date="2021" name="Proc. Natl. Acad. Sci. U.S.A.">
        <title>A Catalog of Tens of Thousands of Viruses from Human Metagenomes Reveals Hidden Associations with Chronic Diseases.</title>
        <authorList>
            <person name="Tisza M.J."/>
            <person name="Buck C.B."/>
        </authorList>
    </citation>
    <scope>NUCLEOTIDE SEQUENCE</scope>
    <source>
        <strain evidence="1">CtxbQ4</strain>
    </source>
</reference>